<dbReference type="GO" id="GO:0031297">
    <property type="term" value="P:replication fork processing"/>
    <property type="evidence" value="ECO:0007669"/>
    <property type="project" value="TreeGrafter"/>
</dbReference>
<dbReference type="InterPro" id="IPR043086">
    <property type="entry name" value="EME1_nucdom_sub1"/>
</dbReference>
<dbReference type="InterPro" id="IPR043087">
    <property type="entry name" value="Eme1_nucdom_sub2"/>
</dbReference>
<feature type="compositionally biased region" description="Polar residues" evidence="7">
    <location>
        <begin position="116"/>
        <end position="129"/>
    </location>
</feature>
<dbReference type="Gene3D" id="1.10.150.670">
    <property type="entry name" value="Crossover junction endonuclease EME1, DNA-binding domain"/>
    <property type="match status" value="1"/>
</dbReference>
<feature type="compositionally biased region" description="Basic and acidic residues" evidence="7">
    <location>
        <begin position="220"/>
        <end position="239"/>
    </location>
</feature>
<evidence type="ECO:0000256" key="4">
    <source>
        <dbReference type="ARBA" id="ARBA00023172"/>
    </source>
</evidence>
<dbReference type="PANTHER" id="PTHR21077">
    <property type="entry name" value="EME1 PROTEIN"/>
    <property type="match status" value="1"/>
</dbReference>
<keyword evidence="3" id="KW-0227">DNA damage</keyword>
<dbReference type="Gene3D" id="3.40.1620.30">
    <property type="entry name" value="ERCC4, Mus81-Eme1 complex, nuclease domain, subdomain 1"/>
    <property type="match status" value="1"/>
</dbReference>
<feature type="compositionally biased region" description="Acidic residues" evidence="7">
    <location>
        <begin position="1"/>
        <end position="13"/>
    </location>
</feature>
<proteinExistence type="inferred from homology"/>
<comment type="similarity">
    <text evidence="2">Belongs to the EME1/MMS4 family.</text>
</comment>
<organism evidence="9 10">
    <name type="scientific">Phrynocephalus forsythii</name>
    <dbReference type="NCBI Taxonomy" id="171643"/>
    <lineage>
        <taxon>Eukaryota</taxon>
        <taxon>Metazoa</taxon>
        <taxon>Chordata</taxon>
        <taxon>Craniata</taxon>
        <taxon>Vertebrata</taxon>
        <taxon>Euteleostomi</taxon>
        <taxon>Lepidosauria</taxon>
        <taxon>Squamata</taxon>
        <taxon>Bifurcata</taxon>
        <taxon>Unidentata</taxon>
        <taxon>Episquamata</taxon>
        <taxon>Toxicofera</taxon>
        <taxon>Iguania</taxon>
        <taxon>Acrodonta</taxon>
        <taxon>Agamidae</taxon>
        <taxon>Agaminae</taxon>
        <taxon>Phrynocephalus</taxon>
    </lineage>
</organism>
<evidence type="ECO:0000256" key="1">
    <source>
        <dbReference type="ARBA" id="ARBA00004123"/>
    </source>
</evidence>
<feature type="compositionally biased region" description="Basic and acidic residues" evidence="7">
    <location>
        <begin position="14"/>
        <end position="28"/>
    </location>
</feature>
<dbReference type="FunFam" id="1.10.150.670:FF:000002">
    <property type="entry name" value="Crossover junction endonuclease EME1"/>
    <property type="match status" value="1"/>
</dbReference>
<keyword evidence="5" id="KW-0234">DNA repair</keyword>
<dbReference type="GO" id="GO:0008821">
    <property type="term" value="F:crossover junction DNA endonuclease activity"/>
    <property type="evidence" value="ECO:0007669"/>
    <property type="project" value="TreeGrafter"/>
</dbReference>
<dbReference type="GO" id="GO:0006302">
    <property type="term" value="P:double-strand break repair"/>
    <property type="evidence" value="ECO:0007669"/>
    <property type="project" value="TreeGrafter"/>
</dbReference>
<dbReference type="GO" id="GO:0048476">
    <property type="term" value="C:Holliday junction resolvase complex"/>
    <property type="evidence" value="ECO:0007669"/>
    <property type="project" value="InterPro"/>
</dbReference>
<feature type="compositionally biased region" description="Polar residues" evidence="7">
    <location>
        <begin position="34"/>
        <end position="43"/>
    </location>
</feature>
<dbReference type="Proteomes" id="UP001142489">
    <property type="component" value="Unassembled WGS sequence"/>
</dbReference>
<dbReference type="PANTHER" id="PTHR21077:SF7">
    <property type="entry name" value="CROSSOVER JUNCTION ENDONUCLEASE EME1"/>
    <property type="match status" value="1"/>
</dbReference>
<sequence length="580" mass="64249">MLPGLDESDGEELPDFHRLIRQAPKEDGVIVLGNSDSEGSSVASPAWKKPRGAQESPRAVPEREVPVLLSSDSEKEEEEEEEEIVPLAERLKKKLSAAQPSVAGASFTGIREQSRQDSAVGSTVSSNNEKAAPGGLQEPLPRGPGARRRAVPGTWELSDSDEDLVSWEPRKQPPASLSGCSVQNVTRQVTQISLKPFPVQTNAKRSQAELEPARQAALQRRKEREAQKASQEQERERRKALASLRKAQRPEECLKYMQVVLDPGLLQVEGGGQVLTTLQAMGCSCVIEDQAVPFSITWRRKTGLAQVEGDYFKEEPNILVLVLLEDFVTMIRNNKQVCPEGSSETLQSFVAHIVTKTQGKTLALVVVELEKYFSSHKQKYQRKLPQGEQGGSEASDQGKQKSQRGRAKLVPDISRVDVEEAMVDLQLHTGIQVQLLESWKEFGDFARMFTKAVAEAPFKRERDKASFSFCLEGEWVSGQKVDRSGKGLLQVWKKQIQQFSRVSLEMANAIVAKYPSPLLLMQAYGACSSEQERQNLLAEIPVRRGDGVTASTRRVGPDLSKRIYLQMTSHNPDLSLDVTG</sequence>
<evidence type="ECO:0000256" key="3">
    <source>
        <dbReference type="ARBA" id="ARBA00022763"/>
    </source>
</evidence>
<gene>
    <name evidence="9" type="ORF">JRQ81_002138</name>
</gene>
<comment type="caution">
    <text evidence="9">The sequence shown here is derived from an EMBL/GenBank/DDBJ whole genome shotgun (WGS) entry which is preliminary data.</text>
</comment>
<feature type="region of interest" description="Disordered" evidence="7">
    <location>
        <begin position="196"/>
        <end position="242"/>
    </location>
</feature>
<dbReference type="OrthoDB" id="343092at2759"/>
<evidence type="ECO:0000256" key="5">
    <source>
        <dbReference type="ARBA" id="ARBA00023204"/>
    </source>
</evidence>
<dbReference type="AlphaFoldDB" id="A0A9Q1AVX0"/>
<comment type="subcellular location">
    <subcellularLocation>
        <location evidence="1">Nucleus</location>
    </subcellularLocation>
</comment>
<evidence type="ECO:0000259" key="8">
    <source>
        <dbReference type="SMART" id="SM00891"/>
    </source>
</evidence>
<dbReference type="GO" id="GO:0005634">
    <property type="term" value="C:nucleus"/>
    <property type="evidence" value="ECO:0007669"/>
    <property type="project" value="UniProtKB-SubCell"/>
</dbReference>
<dbReference type="Pfam" id="PF21292">
    <property type="entry name" value="EME1-MUS81_C"/>
    <property type="match status" value="1"/>
</dbReference>
<dbReference type="Gene3D" id="4.10.800.30">
    <property type="entry name" value="ERCC4, Mus81-Eme1 complex, nuclease domain, subdomain 2"/>
    <property type="match status" value="1"/>
</dbReference>
<evidence type="ECO:0000313" key="10">
    <source>
        <dbReference type="Proteomes" id="UP001142489"/>
    </source>
</evidence>
<feature type="compositionally biased region" description="Acidic residues" evidence="7">
    <location>
        <begin position="74"/>
        <end position="84"/>
    </location>
</feature>
<evidence type="ECO:0000256" key="7">
    <source>
        <dbReference type="SAM" id="MobiDB-lite"/>
    </source>
</evidence>
<dbReference type="Pfam" id="PF02732">
    <property type="entry name" value="ERCC4"/>
    <property type="match status" value="1"/>
</dbReference>
<dbReference type="FunFam" id="3.40.1620.30:FF:000001">
    <property type="entry name" value="Essential meiotic structure-specific endonuclease 1"/>
    <property type="match status" value="1"/>
</dbReference>
<dbReference type="InterPro" id="IPR006166">
    <property type="entry name" value="ERCC4_domain"/>
</dbReference>
<keyword evidence="6" id="KW-0539">Nucleus</keyword>
<keyword evidence="4" id="KW-0233">DNA recombination</keyword>
<dbReference type="GO" id="GO:0000712">
    <property type="term" value="P:resolution of meiotic recombination intermediates"/>
    <property type="evidence" value="ECO:0007669"/>
    <property type="project" value="TreeGrafter"/>
</dbReference>
<keyword evidence="10" id="KW-1185">Reference proteome</keyword>
<feature type="region of interest" description="Disordered" evidence="7">
    <location>
        <begin position="1"/>
        <end position="182"/>
    </location>
</feature>
<feature type="domain" description="ERCC4" evidence="8">
    <location>
        <begin position="258"/>
        <end position="525"/>
    </location>
</feature>
<dbReference type="GO" id="GO:0031573">
    <property type="term" value="P:mitotic intra-S DNA damage checkpoint signaling"/>
    <property type="evidence" value="ECO:0007669"/>
    <property type="project" value="TreeGrafter"/>
</dbReference>
<protein>
    <recommendedName>
        <fullName evidence="8">ERCC4 domain-containing protein</fullName>
    </recommendedName>
</protein>
<reference evidence="9" key="1">
    <citation type="journal article" date="2023" name="DNA Res.">
        <title>Chromosome-level genome assembly of Phrynocephalus forsythii using third-generation DNA sequencing and Hi-C analysis.</title>
        <authorList>
            <person name="Qi Y."/>
            <person name="Zhao W."/>
            <person name="Zhao Y."/>
            <person name="Niu C."/>
            <person name="Cao S."/>
            <person name="Zhang Y."/>
        </authorList>
    </citation>
    <scope>NUCLEOTIDE SEQUENCE</scope>
    <source>
        <tissue evidence="9">Muscle</tissue>
    </source>
</reference>
<feature type="compositionally biased region" description="Polar residues" evidence="7">
    <location>
        <begin position="196"/>
        <end position="205"/>
    </location>
</feature>
<dbReference type="InterPro" id="IPR042530">
    <property type="entry name" value="EME1/EME2_C"/>
</dbReference>
<accession>A0A9Q1AVX0</accession>
<dbReference type="EMBL" id="JAPFRF010000011">
    <property type="protein sequence ID" value="KAJ7315976.1"/>
    <property type="molecule type" value="Genomic_DNA"/>
</dbReference>
<dbReference type="SMART" id="SM00891">
    <property type="entry name" value="ERCC4"/>
    <property type="match status" value="1"/>
</dbReference>
<evidence type="ECO:0000313" key="9">
    <source>
        <dbReference type="EMBL" id="KAJ7315976.1"/>
    </source>
</evidence>
<evidence type="ECO:0000256" key="6">
    <source>
        <dbReference type="ARBA" id="ARBA00023242"/>
    </source>
</evidence>
<evidence type="ECO:0000256" key="2">
    <source>
        <dbReference type="ARBA" id="ARBA00005313"/>
    </source>
</evidence>
<name>A0A9Q1AVX0_9SAUR</name>
<dbReference type="InterPro" id="IPR033310">
    <property type="entry name" value="Mms4/EME1/EME2"/>
</dbReference>
<dbReference type="GO" id="GO:0003677">
    <property type="term" value="F:DNA binding"/>
    <property type="evidence" value="ECO:0007669"/>
    <property type="project" value="InterPro"/>
</dbReference>
<feature type="region of interest" description="Disordered" evidence="7">
    <location>
        <begin position="380"/>
        <end position="408"/>
    </location>
</feature>